<dbReference type="CDD" id="cd02947">
    <property type="entry name" value="TRX_family"/>
    <property type="match status" value="1"/>
</dbReference>
<evidence type="ECO:0000313" key="10">
    <source>
        <dbReference type="Proteomes" id="UP000192923"/>
    </source>
</evidence>
<dbReference type="RefSeq" id="WP_085215516.1">
    <property type="nucleotide sequence ID" value="NZ_FXAM01000001.1"/>
</dbReference>
<dbReference type="InterPro" id="IPR013766">
    <property type="entry name" value="Thioredoxin_domain"/>
</dbReference>
<accession>A0A1Y6D890</accession>
<name>A0A1Y6D890_9GAMM</name>
<gene>
    <name evidence="9" type="ORF">SAMN02949497_4058</name>
</gene>
<proteinExistence type="inferred from homology"/>
<comment type="similarity">
    <text evidence="1">Belongs to the thioredoxin family.</text>
</comment>
<sequence>MNDKLHLVCPHCHAVNRVPAEKLGHGPNCGHCHRPLFTGHPVELNAATFAQHIGRNDIPVLVDFWAPWCGPCKMMAPYFVQAAGLLEPQVRLAKLDTQAEPGLGSEHGILSIPTLALFQGGREVARQAGAMGTRDIVAWVRSHL</sequence>
<dbReference type="Pfam" id="PF21352">
    <property type="entry name" value="Zn_ribbon_Thio2"/>
    <property type="match status" value="1"/>
</dbReference>
<evidence type="ECO:0000256" key="3">
    <source>
        <dbReference type="ARBA" id="ARBA00022723"/>
    </source>
</evidence>
<dbReference type="OrthoDB" id="9790390at2"/>
<dbReference type="GO" id="GO:0005829">
    <property type="term" value="C:cytosol"/>
    <property type="evidence" value="ECO:0007669"/>
    <property type="project" value="TreeGrafter"/>
</dbReference>
<dbReference type="PRINTS" id="PR00421">
    <property type="entry name" value="THIOREDOXIN"/>
</dbReference>
<dbReference type="SUPFAM" id="SSF52833">
    <property type="entry name" value="Thioredoxin-like"/>
    <property type="match status" value="1"/>
</dbReference>
<evidence type="ECO:0000313" key="9">
    <source>
        <dbReference type="EMBL" id="SMF96652.1"/>
    </source>
</evidence>
<evidence type="ECO:0000256" key="5">
    <source>
        <dbReference type="ARBA" id="ARBA00023157"/>
    </source>
</evidence>
<dbReference type="PANTHER" id="PTHR45663:SF11">
    <property type="entry name" value="GEO12009P1"/>
    <property type="match status" value="1"/>
</dbReference>
<dbReference type="GO" id="GO:0045454">
    <property type="term" value="P:cell redox homeostasis"/>
    <property type="evidence" value="ECO:0007669"/>
    <property type="project" value="TreeGrafter"/>
</dbReference>
<keyword evidence="4" id="KW-0249">Electron transport</keyword>
<dbReference type="InterPro" id="IPR017937">
    <property type="entry name" value="Thioredoxin_CS"/>
</dbReference>
<dbReference type="EMBL" id="FXAM01000001">
    <property type="protein sequence ID" value="SMF96652.1"/>
    <property type="molecule type" value="Genomic_DNA"/>
</dbReference>
<feature type="domain" description="Thioredoxin" evidence="8">
    <location>
        <begin position="36"/>
        <end position="144"/>
    </location>
</feature>
<organism evidence="9 10">
    <name type="scientific">Methylomagnum ishizawai</name>
    <dbReference type="NCBI Taxonomy" id="1760988"/>
    <lineage>
        <taxon>Bacteria</taxon>
        <taxon>Pseudomonadati</taxon>
        <taxon>Pseudomonadota</taxon>
        <taxon>Gammaproteobacteria</taxon>
        <taxon>Methylococcales</taxon>
        <taxon>Methylococcaceae</taxon>
        <taxon>Methylomagnum</taxon>
    </lineage>
</organism>
<dbReference type="Pfam" id="PF00085">
    <property type="entry name" value="Thioredoxin"/>
    <property type="match status" value="1"/>
</dbReference>
<evidence type="ECO:0000256" key="4">
    <source>
        <dbReference type="ARBA" id="ARBA00022982"/>
    </source>
</evidence>
<evidence type="ECO:0000256" key="2">
    <source>
        <dbReference type="ARBA" id="ARBA00022448"/>
    </source>
</evidence>
<dbReference type="GO" id="GO:0015035">
    <property type="term" value="F:protein-disulfide reductase activity"/>
    <property type="evidence" value="ECO:0007669"/>
    <property type="project" value="UniProtKB-UniRule"/>
</dbReference>
<evidence type="ECO:0000259" key="8">
    <source>
        <dbReference type="PROSITE" id="PS51352"/>
    </source>
</evidence>
<keyword evidence="5" id="KW-1015">Disulfide bond</keyword>
<dbReference type="Gene3D" id="2.30.30.380">
    <property type="entry name" value="Zn-finger domain of Sec23/24"/>
    <property type="match status" value="1"/>
</dbReference>
<dbReference type="InterPro" id="IPR005746">
    <property type="entry name" value="Thioredoxin"/>
</dbReference>
<keyword evidence="6" id="KW-0676">Redox-active center</keyword>
<evidence type="ECO:0000256" key="6">
    <source>
        <dbReference type="ARBA" id="ARBA00023284"/>
    </source>
</evidence>
<protein>
    <recommendedName>
        <fullName evidence="7">Thioredoxin</fullName>
    </recommendedName>
</protein>
<dbReference type="PROSITE" id="PS00194">
    <property type="entry name" value="THIOREDOXIN_1"/>
    <property type="match status" value="1"/>
</dbReference>
<dbReference type="InterPro" id="IPR036249">
    <property type="entry name" value="Thioredoxin-like_sf"/>
</dbReference>
<dbReference type="NCBIfam" id="NF008229">
    <property type="entry name" value="PRK10996.1"/>
    <property type="match status" value="1"/>
</dbReference>
<keyword evidence="2" id="KW-0813">Transport</keyword>
<evidence type="ECO:0000256" key="1">
    <source>
        <dbReference type="ARBA" id="ARBA00008987"/>
    </source>
</evidence>
<dbReference type="AlphaFoldDB" id="A0A1Y6D890"/>
<dbReference type="Gene3D" id="3.40.30.10">
    <property type="entry name" value="Glutaredoxin"/>
    <property type="match status" value="1"/>
</dbReference>
<dbReference type="Proteomes" id="UP000192923">
    <property type="component" value="Unassembled WGS sequence"/>
</dbReference>
<keyword evidence="3" id="KW-0479">Metal-binding</keyword>
<dbReference type="GO" id="GO:0046872">
    <property type="term" value="F:metal ion binding"/>
    <property type="evidence" value="ECO:0007669"/>
    <property type="project" value="UniProtKB-KW"/>
</dbReference>
<evidence type="ECO:0000256" key="7">
    <source>
        <dbReference type="NCBIfam" id="TIGR01068"/>
    </source>
</evidence>
<keyword evidence="10" id="KW-1185">Reference proteome</keyword>
<dbReference type="NCBIfam" id="TIGR01068">
    <property type="entry name" value="thioredoxin"/>
    <property type="match status" value="1"/>
</dbReference>
<reference evidence="9 10" key="1">
    <citation type="submission" date="2016-12" db="EMBL/GenBank/DDBJ databases">
        <authorList>
            <person name="Song W.-J."/>
            <person name="Kurnit D.M."/>
        </authorList>
    </citation>
    <scope>NUCLEOTIDE SEQUENCE [LARGE SCALE GENOMIC DNA]</scope>
    <source>
        <strain evidence="9 10">175</strain>
    </source>
</reference>
<dbReference type="PANTHER" id="PTHR45663">
    <property type="entry name" value="GEO12009P1"/>
    <property type="match status" value="1"/>
</dbReference>
<dbReference type="InterPro" id="IPR049299">
    <property type="entry name" value="Thio2_N"/>
</dbReference>
<dbReference type="STRING" id="1760988.SAMN02949497_4058"/>
<dbReference type="PROSITE" id="PS51352">
    <property type="entry name" value="THIOREDOXIN_2"/>
    <property type="match status" value="1"/>
</dbReference>